<proteinExistence type="predicted"/>
<feature type="region of interest" description="Disordered" evidence="4">
    <location>
        <begin position="317"/>
        <end position="366"/>
    </location>
</feature>
<dbReference type="Gene3D" id="1.25.10.10">
    <property type="entry name" value="Leucine-rich Repeat Variant"/>
    <property type="match status" value="3"/>
</dbReference>
<evidence type="ECO:0000256" key="3">
    <source>
        <dbReference type="ARBA" id="ARBA00023212"/>
    </source>
</evidence>
<gene>
    <name evidence="6" type="ORF">X801_02994</name>
</gene>
<feature type="domain" description="TOG" evidence="5">
    <location>
        <begin position="750"/>
        <end position="985"/>
    </location>
</feature>
<dbReference type="GO" id="GO:0061863">
    <property type="term" value="F:microtubule plus end polymerase"/>
    <property type="evidence" value="ECO:0007669"/>
    <property type="project" value="InterPro"/>
</dbReference>
<dbReference type="GO" id="GO:0046785">
    <property type="term" value="P:microtubule polymerization"/>
    <property type="evidence" value="ECO:0007669"/>
    <property type="project" value="InterPro"/>
</dbReference>
<dbReference type="GO" id="GO:0007051">
    <property type="term" value="P:spindle organization"/>
    <property type="evidence" value="ECO:0007669"/>
    <property type="project" value="InterPro"/>
</dbReference>
<dbReference type="GO" id="GO:0005856">
    <property type="term" value="C:cytoskeleton"/>
    <property type="evidence" value="ECO:0007669"/>
    <property type="project" value="UniProtKB-SubCell"/>
</dbReference>
<dbReference type="InterPro" id="IPR011989">
    <property type="entry name" value="ARM-like"/>
</dbReference>
<feature type="compositionally biased region" description="Polar residues" evidence="4">
    <location>
        <begin position="248"/>
        <end position="262"/>
    </location>
</feature>
<dbReference type="SUPFAM" id="SSF48371">
    <property type="entry name" value="ARM repeat"/>
    <property type="match status" value="1"/>
</dbReference>
<dbReference type="GO" id="GO:0030951">
    <property type="term" value="P:establishment or maintenance of microtubule cytoskeleton polarity"/>
    <property type="evidence" value="ECO:0007669"/>
    <property type="project" value="InterPro"/>
</dbReference>
<dbReference type="Pfam" id="PF21041">
    <property type="entry name" value="XMAP215_CLASP_TOG"/>
    <property type="match status" value="1"/>
</dbReference>
<dbReference type="SMART" id="SM01349">
    <property type="entry name" value="TOG"/>
    <property type="match status" value="3"/>
</dbReference>
<feature type="domain" description="TOG" evidence="5">
    <location>
        <begin position="6"/>
        <end position="246"/>
    </location>
</feature>
<feature type="region of interest" description="Disordered" evidence="4">
    <location>
        <begin position="1324"/>
        <end position="1343"/>
    </location>
</feature>
<organism evidence="6 7">
    <name type="scientific">Opisthorchis viverrini</name>
    <name type="common">Southeast Asian liver fluke</name>
    <dbReference type="NCBI Taxonomy" id="6198"/>
    <lineage>
        <taxon>Eukaryota</taxon>
        <taxon>Metazoa</taxon>
        <taxon>Spiralia</taxon>
        <taxon>Lophotrochozoa</taxon>
        <taxon>Platyhelminthes</taxon>
        <taxon>Trematoda</taxon>
        <taxon>Digenea</taxon>
        <taxon>Opisthorchiida</taxon>
        <taxon>Opisthorchiata</taxon>
        <taxon>Opisthorchiidae</taxon>
        <taxon>Opisthorchis</taxon>
    </lineage>
</organism>
<feature type="region of interest" description="Disordered" evidence="4">
    <location>
        <begin position="632"/>
        <end position="659"/>
    </location>
</feature>
<accession>A0A1S8X340</accession>
<evidence type="ECO:0000259" key="5">
    <source>
        <dbReference type="SMART" id="SM01349"/>
    </source>
</evidence>
<evidence type="ECO:0000256" key="4">
    <source>
        <dbReference type="SAM" id="MobiDB-lite"/>
    </source>
</evidence>
<dbReference type="Proteomes" id="UP000243686">
    <property type="component" value="Unassembled WGS sequence"/>
</dbReference>
<dbReference type="InterPro" id="IPR016024">
    <property type="entry name" value="ARM-type_fold"/>
</dbReference>
<comment type="subcellular location">
    <subcellularLocation>
        <location evidence="1">Cytoplasm</location>
        <location evidence="1">Cytoskeleton</location>
    </subcellularLocation>
</comment>
<protein>
    <submittedName>
        <fullName evidence="6">HEAT repeat protein</fullName>
    </submittedName>
</protein>
<dbReference type="InterPro" id="IPR045110">
    <property type="entry name" value="XMAP215"/>
</dbReference>
<reference evidence="6 7" key="1">
    <citation type="submission" date="2015-03" db="EMBL/GenBank/DDBJ databases">
        <title>Draft genome of the nematode, Opisthorchis viverrini.</title>
        <authorList>
            <person name="Mitreva M."/>
        </authorList>
    </citation>
    <scope>NUCLEOTIDE SEQUENCE [LARGE SCALE GENOMIC DNA]</scope>
    <source>
        <strain evidence="6">Khon Kaen</strain>
    </source>
</reference>
<feature type="region of interest" description="Disordered" evidence="4">
    <location>
        <begin position="597"/>
        <end position="620"/>
    </location>
</feature>
<name>A0A1S8X340_OPIVI</name>
<evidence type="ECO:0000313" key="6">
    <source>
        <dbReference type="EMBL" id="OON21118.1"/>
    </source>
</evidence>
<sequence>MSGGASLFNKIDDVLLSKLESGQWRERGDTLDQIAKHLEIPVLPSGNYGPLIKALLQVVEADKNRQLVLRAVGILQQLAQGLRKSFVPHAERTLSVCLNRCKENNQGIVQALRSASQTVVDLMSLEPAVTVLMNGLSNPSPSVQATCADVLTHALVTRSSPLNEFESIVSTQRPRHVKPLLAPLRTLSQHRSVECREASFQAFAAVRLFLDSNPGQFTSLTEGHLDGQRCLKVELAYDLLKTDMQKRISTAEQKPQQNATDRTGNKKRSRDSSSSSGDEGEFLPPSLLFLLYGIVFTLVCTDPPPVSWFHTVAVQPPAAGTRRKQKQKDALFPTPMRTESKQTKTARPAKQKQKQRQESNPPGTEDYQTLEQARDGLANYFAGMSLEQLTDTNWKLRLAATEVVKTKFDSDPPSGETAIRLLYFFVHSNRLNDINLQVRNVSLEIVSHVLKRLQMLGQVLSDRLFHLICDATIPNLNKSRKLAQEILDLLFRMTSTDVVLAQMLPILFGITVPTVLATSLEWMASVVTRARFRIDDILPLIKHGLASANPGVRNAAVHLAGKFYVSLGPDGGRLRTLFSDEKPVMLARLQTEFTRCEAEADNDTTSSDTSERNRCSQSEPKKLSINTTFAAVAGPGPQTNVRESVSSSPTNEDDSIGGTPIRGVINPVARQEQPVNTQTLFLVRPGQMDTLLEMKQTRLTNLTKMTCIDLGNLHALFVAANANSQLVGCMFAPDVDSRLEALDRLITNLDHSSHEPSDPSALLLTYVYFDLFLAWTVGGCFAFGSSSELQPGCGTPAVSDLEALITRGLHYLTAAIVRFAQANFKLSNQEASLLLHALLSEQSPSLRCTRLHRSIESQLSNAISDLIRLLRQVHPASLLMDHIAALLHKCSSVSERQNCLQELTSLVPRYGDVQKSIGNLGFTSKLVAQQIANSNPGVRRAALDFLLLVHGLLGNNLWEQIGPLQPNDKKLLEQHLKVQVGTIEMIPPCTTDAPFVGMNTALLESEAIPPDSVKKTCSRRIPSPPPAHVSPAALGILIPLLRDRDGVGTTEMTKLAASKKLDCALGSLIGQLELTDYPDPPEQSKAHSGDDQDDTRVLSSVILGALVDLETIVVDPRTCDLLIPYMNSIIRRLAILLRTLARTTCISAMHAVFTNSLAGALVVLFKQPFLTREVNVDSLVYLLAGLFQLAESSQLEHDKPGYCNPRRAVLLRLVYFILKVVDPTTACSALLRLLSMCCFQSDCCRVASSTAPSRRTSTRRSSTAGQSDVELLIKDLSSWPRIWRLVVAQLWQRIDSLDEDATRVDYETLAPLLSRIFTSVMDSSSDKTEKARSRRKSHPPPSGLPRYVQRCVLHLLVTLYAYAGPKFLELVKNSEAKNSGRLVSFLMELGELMPNAPYPPGLSGVVRRMLQLPDISPDSQKHNVQ</sequence>
<dbReference type="PANTHER" id="PTHR12609">
    <property type="entry name" value="MICROTUBULE ASSOCIATED PROTEIN XMAP215"/>
    <property type="match status" value="1"/>
</dbReference>
<keyword evidence="2" id="KW-0963">Cytoplasm</keyword>
<keyword evidence="3" id="KW-0206">Cytoskeleton</keyword>
<evidence type="ECO:0000256" key="2">
    <source>
        <dbReference type="ARBA" id="ARBA00022490"/>
    </source>
</evidence>
<keyword evidence="7" id="KW-1185">Reference proteome</keyword>
<evidence type="ECO:0000313" key="7">
    <source>
        <dbReference type="Proteomes" id="UP000243686"/>
    </source>
</evidence>
<dbReference type="GO" id="GO:0051010">
    <property type="term" value="F:microtubule plus-end binding"/>
    <property type="evidence" value="ECO:0007669"/>
    <property type="project" value="InterPro"/>
</dbReference>
<dbReference type="InterPro" id="IPR034085">
    <property type="entry name" value="TOG"/>
</dbReference>
<feature type="compositionally biased region" description="Basic and acidic residues" evidence="4">
    <location>
        <begin position="609"/>
        <end position="620"/>
    </location>
</feature>
<dbReference type="EMBL" id="KV892278">
    <property type="protein sequence ID" value="OON21118.1"/>
    <property type="molecule type" value="Genomic_DNA"/>
</dbReference>
<feature type="compositionally biased region" description="Polar residues" evidence="4">
    <location>
        <begin position="637"/>
        <end position="650"/>
    </location>
</feature>
<evidence type="ECO:0000256" key="1">
    <source>
        <dbReference type="ARBA" id="ARBA00004245"/>
    </source>
</evidence>
<feature type="domain" description="TOG" evidence="5">
    <location>
        <begin position="369"/>
        <end position="602"/>
    </location>
</feature>
<feature type="region of interest" description="Disordered" evidence="4">
    <location>
        <begin position="248"/>
        <end position="280"/>
    </location>
</feature>
<dbReference type="InterPro" id="IPR048491">
    <property type="entry name" value="XMAP215_CLASP_TOG"/>
</dbReference>